<name>A0A5A7V7Y8_CUCMM</name>
<reference evidence="2 3" key="1">
    <citation type="submission" date="2019-08" db="EMBL/GenBank/DDBJ databases">
        <title>Draft genome sequences of two oriental melons (Cucumis melo L. var makuwa).</title>
        <authorList>
            <person name="Kwon S.-Y."/>
        </authorList>
    </citation>
    <scope>NUCLEOTIDE SEQUENCE [LARGE SCALE GENOMIC DNA]</scope>
    <source>
        <strain evidence="3">cv. SW 3</strain>
        <tissue evidence="2">Leaf</tissue>
    </source>
</reference>
<comment type="caution">
    <text evidence="2">The sequence shown here is derived from an EMBL/GenBank/DDBJ whole genome shotgun (WGS) entry which is preliminary data.</text>
</comment>
<dbReference type="EMBL" id="SSTE01002875">
    <property type="protein sequence ID" value="KAA0063324.1"/>
    <property type="molecule type" value="Genomic_DNA"/>
</dbReference>
<dbReference type="GO" id="GO:0003682">
    <property type="term" value="F:chromatin binding"/>
    <property type="evidence" value="ECO:0007669"/>
    <property type="project" value="InterPro"/>
</dbReference>
<evidence type="ECO:0000313" key="2">
    <source>
        <dbReference type="EMBL" id="KAA0063324.1"/>
    </source>
</evidence>
<gene>
    <name evidence="2" type="ORF">E6C27_scaffold205G001500</name>
</gene>
<accession>A0A5A7V7Y8</accession>
<dbReference type="Pfam" id="PF16719">
    <property type="entry name" value="SAWADEE"/>
    <property type="match status" value="1"/>
</dbReference>
<evidence type="ECO:0000313" key="3">
    <source>
        <dbReference type="Proteomes" id="UP000321393"/>
    </source>
</evidence>
<proteinExistence type="predicted"/>
<dbReference type="OrthoDB" id="1866990at2759"/>
<dbReference type="PANTHER" id="PTHR36384">
    <property type="entry name" value="SAWADEE PROTEIN"/>
    <property type="match status" value="1"/>
</dbReference>
<dbReference type="Proteomes" id="UP000321393">
    <property type="component" value="Unassembled WGS sequence"/>
</dbReference>
<protein>
    <submittedName>
        <fullName evidence="2">Agenet domain protein</fullName>
    </submittedName>
</protein>
<dbReference type="AlphaFoldDB" id="A0A5A7V7Y8"/>
<dbReference type="STRING" id="1194695.A0A5A7V7Y8"/>
<evidence type="ECO:0000259" key="1">
    <source>
        <dbReference type="Pfam" id="PF16719"/>
    </source>
</evidence>
<sequence length="129" mass="14686">MFSAGDASSGDLEFLSDDDAWYNATVKLQGKVLRVSYCEFSEEHDNVFDADHFQSLSELSVFEARFRPMSRQLQDYECPNVHPGMPVCASYSSRADDVRFYDALVEGVRSFALYFFYCLILSSSLIPFV</sequence>
<organism evidence="2 3">
    <name type="scientific">Cucumis melo var. makuwa</name>
    <name type="common">Oriental melon</name>
    <dbReference type="NCBI Taxonomy" id="1194695"/>
    <lineage>
        <taxon>Eukaryota</taxon>
        <taxon>Viridiplantae</taxon>
        <taxon>Streptophyta</taxon>
        <taxon>Embryophyta</taxon>
        <taxon>Tracheophyta</taxon>
        <taxon>Spermatophyta</taxon>
        <taxon>Magnoliopsida</taxon>
        <taxon>eudicotyledons</taxon>
        <taxon>Gunneridae</taxon>
        <taxon>Pentapetalae</taxon>
        <taxon>rosids</taxon>
        <taxon>fabids</taxon>
        <taxon>Cucurbitales</taxon>
        <taxon>Cucurbitaceae</taxon>
        <taxon>Benincaseae</taxon>
        <taxon>Cucumis</taxon>
    </lineage>
</organism>
<feature type="domain" description="SAWADEE" evidence="1">
    <location>
        <begin position="12"/>
        <end position="110"/>
    </location>
</feature>
<dbReference type="InterPro" id="IPR032001">
    <property type="entry name" value="SAWADEE_dom"/>
</dbReference>
<dbReference type="PANTHER" id="PTHR36384:SF1">
    <property type="entry name" value="SAWADEE PROTEIN"/>
    <property type="match status" value="1"/>
</dbReference>